<keyword evidence="3" id="KW-0804">Transcription</keyword>
<proteinExistence type="predicted"/>
<dbReference type="PROSITE" id="PS01124">
    <property type="entry name" value="HTH_ARAC_FAMILY_2"/>
    <property type="match status" value="1"/>
</dbReference>
<dbReference type="EMBL" id="WUQX01000001">
    <property type="protein sequence ID" value="MXP75712.1"/>
    <property type="molecule type" value="Genomic_DNA"/>
</dbReference>
<dbReference type="PANTHER" id="PTHR43280:SF2">
    <property type="entry name" value="HTH-TYPE TRANSCRIPTIONAL REGULATOR EXSA"/>
    <property type="match status" value="1"/>
</dbReference>
<evidence type="ECO:0000256" key="2">
    <source>
        <dbReference type="ARBA" id="ARBA00023125"/>
    </source>
</evidence>
<organism evidence="5 6">
    <name type="scientific">Sporofaciens musculi</name>
    <dbReference type="NCBI Taxonomy" id="2681861"/>
    <lineage>
        <taxon>Bacteria</taxon>
        <taxon>Bacillati</taxon>
        <taxon>Bacillota</taxon>
        <taxon>Clostridia</taxon>
        <taxon>Lachnospirales</taxon>
        <taxon>Lachnospiraceae</taxon>
        <taxon>Sporofaciens</taxon>
    </lineage>
</organism>
<evidence type="ECO:0000313" key="5">
    <source>
        <dbReference type="EMBL" id="MXP75712.1"/>
    </source>
</evidence>
<accession>A0A7X3MG40</accession>
<dbReference type="InterPro" id="IPR009057">
    <property type="entry name" value="Homeodomain-like_sf"/>
</dbReference>
<dbReference type="GO" id="GO:0003700">
    <property type="term" value="F:DNA-binding transcription factor activity"/>
    <property type="evidence" value="ECO:0007669"/>
    <property type="project" value="InterPro"/>
</dbReference>
<feature type="domain" description="HTH araC/xylS-type" evidence="4">
    <location>
        <begin position="155"/>
        <end position="256"/>
    </location>
</feature>
<protein>
    <submittedName>
        <fullName evidence="5">Helix-turn-helix domain-containing protein</fullName>
    </submittedName>
</protein>
<evidence type="ECO:0000256" key="1">
    <source>
        <dbReference type="ARBA" id="ARBA00023015"/>
    </source>
</evidence>
<dbReference type="AlphaFoldDB" id="A0A7X3MG40"/>
<dbReference type="Pfam" id="PF12833">
    <property type="entry name" value="HTH_18"/>
    <property type="match status" value="1"/>
</dbReference>
<evidence type="ECO:0000259" key="4">
    <source>
        <dbReference type="PROSITE" id="PS01124"/>
    </source>
</evidence>
<dbReference type="InterPro" id="IPR046532">
    <property type="entry name" value="DUF6597"/>
</dbReference>
<dbReference type="GO" id="GO:0043565">
    <property type="term" value="F:sequence-specific DNA binding"/>
    <property type="evidence" value="ECO:0007669"/>
    <property type="project" value="InterPro"/>
</dbReference>
<dbReference type="InterPro" id="IPR018060">
    <property type="entry name" value="HTH_AraC"/>
</dbReference>
<keyword evidence="6" id="KW-1185">Reference proteome</keyword>
<dbReference type="SUPFAM" id="SSF46689">
    <property type="entry name" value="Homeodomain-like"/>
    <property type="match status" value="1"/>
</dbReference>
<dbReference type="Gene3D" id="1.10.10.60">
    <property type="entry name" value="Homeodomain-like"/>
    <property type="match status" value="1"/>
</dbReference>
<gene>
    <name evidence="5" type="ORF">GN277_10030</name>
</gene>
<comment type="caution">
    <text evidence="5">The sequence shown here is derived from an EMBL/GenBank/DDBJ whole genome shotgun (WGS) entry which is preliminary data.</text>
</comment>
<keyword evidence="1" id="KW-0805">Transcription regulation</keyword>
<reference evidence="5 6" key="1">
    <citation type="submission" date="2019-12" db="EMBL/GenBank/DDBJ databases">
        <title>Sporaefaciens musculi gen. nov., sp. nov., a novel bacterium isolated from the caecum of an obese mouse.</title>
        <authorList>
            <person name="Rasmussen T.S."/>
            <person name="Streidl T."/>
            <person name="Hitch T.C.A."/>
            <person name="Wortmann E."/>
            <person name="Deptula P."/>
            <person name="Hansen M."/>
            <person name="Nielsen D.S."/>
            <person name="Clavel T."/>
            <person name="Vogensen F.K."/>
        </authorList>
    </citation>
    <scope>NUCLEOTIDE SEQUENCE [LARGE SCALE GENOMIC DNA]</scope>
    <source>
        <strain evidence="5 6">WCA-9-b2</strain>
    </source>
</reference>
<dbReference type="PANTHER" id="PTHR43280">
    <property type="entry name" value="ARAC-FAMILY TRANSCRIPTIONAL REGULATOR"/>
    <property type="match status" value="1"/>
</dbReference>
<name>A0A7X3MG40_9FIRM</name>
<keyword evidence="2" id="KW-0238">DNA-binding</keyword>
<dbReference type="SMART" id="SM00342">
    <property type="entry name" value="HTH_ARAC"/>
    <property type="match status" value="1"/>
</dbReference>
<evidence type="ECO:0000313" key="6">
    <source>
        <dbReference type="Proteomes" id="UP000460412"/>
    </source>
</evidence>
<evidence type="ECO:0000256" key="3">
    <source>
        <dbReference type="ARBA" id="ARBA00023163"/>
    </source>
</evidence>
<dbReference type="Proteomes" id="UP000460412">
    <property type="component" value="Unassembled WGS sequence"/>
</dbReference>
<sequence>MLEITRYSIKNECLTPWVKFIWQLNAENADFHYKLLPTDCIDIVLNLKSDIVYETDSGKIVAPPFHINGLRSKPSFIRQNGDAFIFGISFHSYGLFPFVRKPLKCLQDEVVDLREMSLELEQKFTSAVSGANSEEIIKSIEHALISELVADPNFLREVPLINDYLTIADDVTVKDFCEQQAINIKTFERKVLFYTGFTPKLLRNIKRFQMASNQLSHQRITNLVEIAYNNNFTDQTHFIKDFRRFSGVAPRAFQMEKISVKENVTYTYF</sequence>
<dbReference type="Pfam" id="PF20240">
    <property type="entry name" value="DUF6597"/>
    <property type="match status" value="1"/>
</dbReference>